<evidence type="ECO:0000256" key="2">
    <source>
        <dbReference type="ARBA" id="ARBA00022837"/>
    </source>
</evidence>
<evidence type="ECO:0000256" key="1">
    <source>
        <dbReference type="ARBA" id="ARBA00022723"/>
    </source>
</evidence>
<reference evidence="5 6" key="1">
    <citation type="journal article" date="2013" name="Curr. Biol.">
        <title>The Genome of the Foraminiferan Reticulomyxa filosa.</title>
        <authorList>
            <person name="Glockner G."/>
            <person name="Hulsmann N."/>
            <person name="Schleicher M."/>
            <person name="Noegel A.A."/>
            <person name="Eichinger L."/>
            <person name="Gallinger C."/>
            <person name="Pawlowski J."/>
            <person name="Sierra R."/>
            <person name="Euteneuer U."/>
            <person name="Pillet L."/>
            <person name="Moustafa A."/>
            <person name="Platzer M."/>
            <person name="Groth M."/>
            <person name="Szafranski K."/>
            <person name="Schliwa M."/>
        </authorList>
    </citation>
    <scope>NUCLEOTIDE SEQUENCE [LARGE SCALE GENOMIC DNA]</scope>
</reference>
<feature type="non-terminal residue" evidence="5">
    <location>
        <position position="1"/>
    </location>
</feature>
<dbReference type="InterPro" id="IPR035892">
    <property type="entry name" value="C2_domain_sf"/>
</dbReference>
<keyword evidence="2" id="KW-0106">Calcium</keyword>
<evidence type="ECO:0000313" key="6">
    <source>
        <dbReference type="Proteomes" id="UP000023152"/>
    </source>
</evidence>
<keyword evidence="1" id="KW-0479">Metal-binding</keyword>
<evidence type="ECO:0000256" key="3">
    <source>
        <dbReference type="SAM" id="MobiDB-lite"/>
    </source>
</evidence>
<dbReference type="EMBL" id="ASPP01012059">
    <property type="protein sequence ID" value="ETO20959.1"/>
    <property type="molecule type" value="Genomic_DNA"/>
</dbReference>
<keyword evidence="6" id="KW-1185">Reference proteome</keyword>
<dbReference type="GO" id="GO:0046872">
    <property type="term" value="F:metal ion binding"/>
    <property type="evidence" value="ECO:0007669"/>
    <property type="project" value="UniProtKB-KW"/>
</dbReference>
<feature type="region of interest" description="Disordered" evidence="3">
    <location>
        <begin position="430"/>
        <end position="493"/>
    </location>
</feature>
<dbReference type="PROSITE" id="PS50004">
    <property type="entry name" value="C2"/>
    <property type="match status" value="1"/>
</dbReference>
<gene>
    <name evidence="5" type="ORF">RFI_16245</name>
</gene>
<dbReference type="Proteomes" id="UP000023152">
    <property type="component" value="Unassembled WGS sequence"/>
</dbReference>
<name>X6N5E7_RETFI</name>
<sequence length="757" mass="84323">TTKGGTFAGIQLSDSSDDEKEEKEQHNQNTSVNNAEKQNRKNVNELQLETVESEVDITDDEMEEASEAEEEEEEEEAEAEAEAETEEEEINIAPSSNMLSKKQSKAKEKGKKEEEEERETPHQPMVSVLQTEDLLSEHDAVSSPHREDSNRLAMSAAPLGPAMSKQAYGTVLINHEDLEANRNAASPPSTPPPSGVVINGSVGNYASGTMLIRREETGESDVDNDTVVDTQKQRQVRFPETIQVWDFYLIFGAQHRQGRHIDFEMMERLGISEKNLRNKPELTRSGPSTPRLDRKSKHVKANSGSEVAGNRPVLPPSSTSPAAAEAGIDELHRFDNFEEASTEMQKLLTTPLATEKPAAPANSNKEKDSLHPNSLKKNSSLKTMGKRKSSPATTTPMNTAEIEAKDKEEFLSTLKRVSTRKLVESPKKGKFEFGADSKSNVENTSGNSNNNNNGNNYNNYNNYNNNNNNNNANNNNNNNNSNNNLSGNSGNEKLLDRLNNQLHNSPKNDDASEDGFIPYGEHRLMESAMDLDGGQWVARSVFPEVYDLLKADPEGVVRANLDGNRFFKAPPKVKEVAQMKQQKKVAKFEKSQKAQNQTALNKIQKFKQQYLDETAMSTPEYPATPTENRQQKCGRLIVKVVGAMKLKSADVLGSTNAYCIVRVKNVEAKTKVMKGSLNPAWKEMLIFNNYKPNKKKIKEGAIVVMNKNRLRKDTVIGMATFDLPSKFANLERFVVELKSKQGNPRGVVVLDTYVQKY</sequence>
<feature type="compositionally biased region" description="Polar residues" evidence="3">
    <location>
        <begin position="27"/>
        <end position="36"/>
    </location>
</feature>
<feature type="domain" description="C2" evidence="4">
    <location>
        <begin position="617"/>
        <end position="737"/>
    </location>
</feature>
<feature type="region of interest" description="Disordered" evidence="3">
    <location>
        <begin position="1"/>
        <end position="125"/>
    </location>
</feature>
<dbReference type="Gene3D" id="2.60.40.150">
    <property type="entry name" value="C2 domain"/>
    <property type="match status" value="1"/>
</dbReference>
<evidence type="ECO:0000259" key="4">
    <source>
        <dbReference type="PROSITE" id="PS50004"/>
    </source>
</evidence>
<feature type="region of interest" description="Disordered" evidence="3">
    <location>
        <begin position="274"/>
        <end position="323"/>
    </location>
</feature>
<dbReference type="SMART" id="SM00239">
    <property type="entry name" value="C2"/>
    <property type="match status" value="1"/>
</dbReference>
<accession>X6N5E7</accession>
<comment type="caution">
    <text evidence="5">The sequence shown here is derived from an EMBL/GenBank/DDBJ whole genome shotgun (WGS) entry which is preliminary data.</text>
</comment>
<feature type="compositionally biased region" description="Low complexity" evidence="3">
    <location>
        <begin position="443"/>
        <end position="491"/>
    </location>
</feature>
<dbReference type="Pfam" id="PF00168">
    <property type="entry name" value="C2"/>
    <property type="match status" value="1"/>
</dbReference>
<feature type="compositionally biased region" description="Acidic residues" evidence="3">
    <location>
        <begin position="51"/>
        <end position="90"/>
    </location>
</feature>
<dbReference type="SUPFAM" id="SSF49562">
    <property type="entry name" value="C2 domain (Calcium/lipid-binding domain, CaLB)"/>
    <property type="match status" value="1"/>
</dbReference>
<organism evidence="5 6">
    <name type="scientific">Reticulomyxa filosa</name>
    <dbReference type="NCBI Taxonomy" id="46433"/>
    <lineage>
        <taxon>Eukaryota</taxon>
        <taxon>Sar</taxon>
        <taxon>Rhizaria</taxon>
        <taxon>Retaria</taxon>
        <taxon>Foraminifera</taxon>
        <taxon>Monothalamids</taxon>
        <taxon>Reticulomyxidae</taxon>
        <taxon>Reticulomyxa</taxon>
    </lineage>
</organism>
<feature type="compositionally biased region" description="Polar residues" evidence="3">
    <location>
        <begin position="371"/>
        <end position="382"/>
    </location>
</feature>
<dbReference type="OrthoDB" id="5973539at2759"/>
<dbReference type="AlphaFoldDB" id="X6N5E7"/>
<feature type="region of interest" description="Disordered" evidence="3">
    <location>
        <begin position="354"/>
        <end position="404"/>
    </location>
</feature>
<dbReference type="InterPro" id="IPR000008">
    <property type="entry name" value="C2_dom"/>
</dbReference>
<dbReference type="PANTHER" id="PTHR45911">
    <property type="entry name" value="C2 DOMAIN-CONTAINING PROTEIN"/>
    <property type="match status" value="1"/>
</dbReference>
<proteinExistence type="predicted"/>
<dbReference type="CDD" id="cd00030">
    <property type="entry name" value="C2"/>
    <property type="match status" value="1"/>
</dbReference>
<feature type="non-terminal residue" evidence="5">
    <location>
        <position position="757"/>
    </location>
</feature>
<protein>
    <recommendedName>
        <fullName evidence="4">C2 domain-containing protein</fullName>
    </recommendedName>
</protein>
<evidence type="ECO:0000313" key="5">
    <source>
        <dbReference type="EMBL" id="ETO20959.1"/>
    </source>
</evidence>